<proteinExistence type="predicted"/>
<keyword evidence="2" id="KW-1185">Reference proteome</keyword>
<name>A0A183B852_9TREM</name>
<dbReference type="AlphaFoldDB" id="A0A183B852"/>
<evidence type="ECO:0000313" key="3">
    <source>
        <dbReference type="WBParaSite" id="ECPE_0001542701-mRNA-1"/>
    </source>
</evidence>
<organism evidence="3">
    <name type="scientific">Echinostoma caproni</name>
    <dbReference type="NCBI Taxonomy" id="27848"/>
    <lineage>
        <taxon>Eukaryota</taxon>
        <taxon>Metazoa</taxon>
        <taxon>Spiralia</taxon>
        <taxon>Lophotrochozoa</taxon>
        <taxon>Platyhelminthes</taxon>
        <taxon>Trematoda</taxon>
        <taxon>Digenea</taxon>
        <taxon>Plagiorchiida</taxon>
        <taxon>Echinostomata</taxon>
        <taxon>Echinostomatoidea</taxon>
        <taxon>Echinostomatidae</taxon>
        <taxon>Echinostoma</taxon>
    </lineage>
</organism>
<dbReference type="WBParaSite" id="ECPE_0001542701-mRNA-1">
    <property type="protein sequence ID" value="ECPE_0001542701-mRNA-1"/>
    <property type="gene ID" value="ECPE_0001542701"/>
</dbReference>
<gene>
    <name evidence="1" type="ORF">ECPE_LOCUS15387</name>
</gene>
<protein>
    <submittedName>
        <fullName evidence="3">Peptidase A2 domain-containing protein</fullName>
    </submittedName>
</protein>
<evidence type="ECO:0000313" key="1">
    <source>
        <dbReference type="EMBL" id="VDP92659.1"/>
    </source>
</evidence>
<sequence length="80" mass="8958">MPSGVVKAMAFIDNGSDTTLCRTKQHRDPVIFTDDQYSEWHQGDQAKVKLFTLDNAERVDVTEAFTIADLPMRAVESIGQ</sequence>
<reference evidence="1 2" key="2">
    <citation type="submission" date="2018-11" db="EMBL/GenBank/DDBJ databases">
        <authorList>
            <consortium name="Pathogen Informatics"/>
        </authorList>
    </citation>
    <scope>NUCLEOTIDE SEQUENCE [LARGE SCALE GENOMIC DNA]</scope>
    <source>
        <strain evidence="1 2">Egypt</strain>
    </source>
</reference>
<dbReference type="EMBL" id="UZAN01060401">
    <property type="protein sequence ID" value="VDP92659.1"/>
    <property type="molecule type" value="Genomic_DNA"/>
</dbReference>
<reference evidence="3" key="1">
    <citation type="submission" date="2016-06" db="UniProtKB">
        <authorList>
            <consortium name="WormBaseParasite"/>
        </authorList>
    </citation>
    <scope>IDENTIFICATION</scope>
</reference>
<accession>A0A183B852</accession>
<evidence type="ECO:0000313" key="2">
    <source>
        <dbReference type="Proteomes" id="UP000272942"/>
    </source>
</evidence>
<dbReference type="Proteomes" id="UP000272942">
    <property type="component" value="Unassembled WGS sequence"/>
</dbReference>